<evidence type="ECO:0000259" key="3">
    <source>
        <dbReference type="SMART" id="SM00672"/>
    </source>
</evidence>
<dbReference type="PANTHER" id="PTHR12203:SF35">
    <property type="entry name" value="PROTEIN O-GLUCOSYLTRANSFERASE 1"/>
    <property type="match status" value="1"/>
</dbReference>
<evidence type="ECO:0000313" key="5">
    <source>
        <dbReference type="Proteomes" id="UP000325902"/>
    </source>
</evidence>
<reference evidence="4 5" key="1">
    <citation type="journal article" date="2019" name="Sci. Rep.">
        <title>A multi-omics analysis of the grapevine pathogen Lasiodiplodia theobromae reveals that temperature affects the expression of virulence- and pathogenicity-related genes.</title>
        <authorList>
            <person name="Felix C."/>
            <person name="Meneses R."/>
            <person name="Goncalves M.F.M."/>
            <person name="Tilleman L."/>
            <person name="Duarte A.S."/>
            <person name="Jorrin-Novo J.V."/>
            <person name="Van de Peer Y."/>
            <person name="Deforce D."/>
            <person name="Van Nieuwerburgh F."/>
            <person name="Esteves A.C."/>
            <person name="Alves A."/>
        </authorList>
    </citation>
    <scope>NUCLEOTIDE SEQUENCE [LARGE SCALE GENOMIC DNA]</scope>
    <source>
        <strain evidence="4 5">LA-SOL3</strain>
    </source>
</reference>
<comment type="similarity">
    <text evidence="1">Belongs to the glycosyltransferase 90 family.</text>
</comment>
<dbReference type="Pfam" id="PF05686">
    <property type="entry name" value="Glyco_transf_90"/>
    <property type="match status" value="1"/>
</dbReference>
<name>A0A5N5D9F3_9PEZI</name>
<keyword evidence="2 4" id="KW-0808">Transferase</keyword>
<dbReference type="SMART" id="SM00672">
    <property type="entry name" value="CAP10"/>
    <property type="match status" value="1"/>
</dbReference>
<dbReference type="InterPro" id="IPR051091">
    <property type="entry name" value="O-Glucosyltr/Glycosyltrsf_90"/>
</dbReference>
<sequence>MLLIHWGQLELEFHQVDTLIHNAKRRHDAWLQTASSSTSLTEATHNYVARYNQTPPPHFDVWYEYATNRSSLIIDEFDTIYEDLLPFWSLSPAEIRKRTKESLNSPTGGVGGINIRGGVASISGNTPGTHKWELNGIIDIIDKFGKYLPDMDLAFNLNDECRVSIPYHELEKSRTAARQESAARKDGLGSLSNGFSEGRAEGWEVVPSEPLDLQRFIVLSFQNTWDFSSAHCPPDSAARLNRHLDPNTFCASCAAPHSLDVFLSNWTLAGDVCHQPDLAQLHGFYISPSAMDATPQLMPIFSQSKAGGFNDIRYPSPWNYMDKTRYDPNEEFPDPEFEAKQNAIFWRGATSEGFSKSGTGAWRGMSRQRFVGLFSNPSAAQALLLPDPEQRVDDDTARLRLRYALVDPSHLRDSIATDTHFTDVVRCDPPDCDDQIAQFGGLGDRTDFQAHWRYRYLLDIDGAGFSGRFLPFLQSRSLPFKTALFREWWETRIAEWVHFVPLDLRAHGAWATLAYFAGFEGSVEGETVSWPPHYLQAKALADEGALWARKVLRKEDMEIYMFRLLLEWGRLTDDRRADIGFTGRTS</sequence>
<evidence type="ECO:0000256" key="1">
    <source>
        <dbReference type="ARBA" id="ARBA00010118"/>
    </source>
</evidence>
<keyword evidence="5" id="KW-1185">Reference proteome</keyword>
<protein>
    <submittedName>
        <fullName evidence="4">Beta-1,2-xylosyltransferase 1</fullName>
    </submittedName>
</protein>
<dbReference type="InterPro" id="IPR006598">
    <property type="entry name" value="CAP10"/>
</dbReference>
<accession>A0A5N5D9F3</accession>
<dbReference type="GO" id="GO:0016740">
    <property type="term" value="F:transferase activity"/>
    <property type="evidence" value="ECO:0007669"/>
    <property type="project" value="UniProtKB-KW"/>
</dbReference>
<organism evidence="4 5">
    <name type="scientific">Lasiodiplodia theobromae</name>
    <dbReference type="NCBI Taxonomy" id="45133"/>
    <lineage>
        <taxon>Eukaryota</taxon>
        <taxon>Fungi</taxon>
        <taxon>Dikarya</taxon>
        <taxon>Ascomycota</taxon>
        <taxon>Pezizomycotina</taxon>
        <taxon>Dothideomycetes</taxon>
        <taxon>Dothideomycetes incertae sedis</taxon>
        <taxon>Botryosphaeriales</taxon>
        <taxon>Botryosphaeriaceae</taxon>
        <taxon>Lasiodiplodia</taxon>
    </lineage>
</organism>
<dbReference type="Proteomes" id="UP000325902">
    <property type="component" value="Unassembled WGS sequence"/>
</dbReference>
<dbReference type="OrthoDB" id="541052at2759"/>
<dbReference type="AlphaFoldDB" id="A0A5N5D9F3"/>
<dbReference type="EMBL" id="VCHE01000045">
    <property type="protein sequence ID" value="KAB2574339.1"/>
    <property type="molecule type" value="Genomic_DNA"/>
</dbReference>
<dbReference type="PANTHER" id="PTHR12203">
    <property type="entry name" value="KDEL LYS-ASP-GLU-LEU CONTAINING - RELATED"/>
    <property type="match status" value="1"/>
</dbReference>
<evidence type="ECO:0000256" key="2">
    <source>
        <dbReference type="ARBA" id="ARBA00022679"/>
    </source>
</evidence>
<evidence type="ECO:0000313" key="4">
    <source>
        <dbReference type="EMBL" id="KAB2574339.1"/>
    </source>
</evidence>
<comment type="caution">
    <text evidence="4">The sequence shown here is derived from an EMBL/GenBank/DDBJ whole genome shotgun (WGS) entry which is preliminary data.</text>
</comment>
<feature type="domain" description="Glycosyl transferase CAP10" evidence="3">
    <location>
        <begin position="274"/>
        <end position="575"/>
    </location>
</feature>
<proteinExistence type="inferred from homology"/>
<gene>
    <name evidence="4" type="primary">CXT1_1</name>
    <name evidence="4" type="ORF">DBV05_g7038</name>
</gene>